<feature type="region of interest" description="Disordered" evidence="1">
    <location>
        <begin position="330"/>
        <end position="357"/>
    </location>
</feature>
<evidence type="ECO:0000256" key="1">
    <source>
        <dbReference type="SAM" id="MobiDB-lite"/>
    </source>
</evidence>
<dbReference type="OrthoDB" id="213435at2"/>
<dbReference type="InterPro" id="IPR011990">
    <property type="entry name" value="TPR-like_helical_dom_sf"/>
</dbReference>
<feature type="transmembrane region" description="Helical" evidence="2">
    <location>
        <begin position="208"/>
        <end position="226"/>
    </location>
</feature>
<organism evidence="3 4">
    <name type="scientific">Symmachiella macrocystis</name>
    <dbReference type="NCBI Taxonomy" id="2527985"/>
    <lineage>
        <taxon>Bacteria</taxon>
        <taxon>Pseudomonadati</taxon>
        <taxon>Planctomycetota</taxon>
        <taxon>Planctomycetia</taxon>
        <taxon>Planctomycetales</taxon>
        <taxon>Planctomycetaceae</taxon>
        <taxon>Symmachiella</taxon>
    </lineage>
</organism>
<dbReference type="Proteomes" id="UP000320735">
    <property type="component" value="Unassembled WGS sequence"/>
</dbReference>
<sequence length="357" mass="39389">MTPLKFSFHWIDENGNAKGFLAKKGVLDAEMLKLDDTDIPIIVILEAEVRSNLLILSVLTDEDQSAHLGIQTSKAKQLKTELGRLRSSAWAKAHRESLEDKGLGHTFHHATCPNCAAVVNLTDMATTPQISCQFCDTLSTIAPPPNDEGEVQPSCDRDYRLCDECGMYSKPRQFTIFYFYFLLVVYGFQSSKTWRCPGCMRGEAWKMLFGNLIFILGIPVALVQLFRSYGGTDVGGPFPGLDRANLRARKGDLEGAVTAYREILNRHPISAGVKYNIGLALLAQDRQGDAVKLFESSLADCANYQPAAVMLAHCYEQLGESDKLAALKSQWEASEENDDDNAVVEATAKNDQPAALE</sequence>
<accession>A0A5C6BKY5</accession>
<keyword evidence="4" id="KW-1185">Reference proteome</keyword>
<dbReference type="Gene3D" id="1.25.40.10">
    <property type="entry name" value="Tetratricopeptide repeat domain"/>
    <property type="match status" value="1"/>
</dbReference>
<evidence type="ECO:0000256" key="2">
    <source>
        <dbReference type="SAM" id="Phobius"/>
    </source>
</evidence>
<evidence type="ECO:0000313" key="3">
    <source>
        <dbReference type="EMBL" id="TWU12758.1"/>
    </source>
</evidence>
<dbReference type="EMBL" id="SJPP01000001">
    <property type="protein sequence ID" value="TWU12758.1"/>
    <property type="molecule type" value="Genomic_DNA"/>
</dbReference>
<evidence type="ECO:0000313" key="4">
    <source>
        <dbReference type="Proteomes" id="UP000320735"/>
    </source>
</evidence>
<protein>
    <submittedName>
        <fullName evidence="3">Uncharacterized protein</fullName>
    </submittedName>
</protein>
<keyword evidence="2" id="KW-0472">Membrane</keyword>
<gene>
    <name evidence="3" type="ORF">CA54_15830</name>
</gene>
<proteinExistence type="predicted"/>
<name>A0A5C6BKY5_9PLAN</name>
<dbReference type="SUPFAM" id="SSF48452">
    <property type="entry name" value="TPR-like"/>
    <property type="match status" value="1"/>
</dbReference>
<feature type="compositionally biased region" description="Acidic residues" evidence="1">
    <location>
        <begin position="333"/>
        <end position="342"/>
    </location>
</feature>
<dbReference type="RefSeq" id="WP_146370189.1">
    <property type="nucleotide sequence ID" value="NZ_SJPP01000001.1"/>
</dbReference>
<reference evidence="3 4" key="1">
    <citation type="submission" date="2019-02" db="EMBL/GenBank/DDBJ databases">
        <title>Deep-cultivation of Planctomycetes and their phenomic and genomic characterization uncovers novel biology.</title>
        <authorList>
            <person name="Wiegand S."/>
            <person name="Jogler M."/>
            <person name="Boedeker C."/>
            <person name="Pinto D."/>
            <person name="Vollmers J."/>
            <person name="Rivas-Marin E."/>
            <person name="Kohn T."/>
            <person name="Peeters S.H."/>
            <person name="Heuer A."/>
            <person name="Rast P."/>
            <person name="Oberbeckmann S."/>
            <person name="Bunk B."/>
            <person name="Jeske O."/>
            <person name="Meyerdierks A."/>
            <person name="Storesund J.E."/>
            <person name="Kallscheuer N."/>
            <person name="Luecker S."/>
            <person name="Lage O.M."/>
            <person name="Pohl T."/>
            <person name="Merkel B.J."/>
            <person name="Hornburger P."/>
            <person name="Mueller R.-W."/>
            <person name="Bruemmer F."/>
            <person name="Labrenz M."/>
            <person name="Spormann A.M."/>
            <person name="Op Den Camp H."/>
            <person name="Overmann J."/>
            <person name="Amann R."/>
            <person name="Jetten M.S.M."/>
            <person name="Mascher T."/>
            <person name="Medema M.H."/>
            <person name="Devos D.P."/>
            <person name="Kaster A.-K."/>
            <person name="Ovreas L."/>
            <person name="Rohde M."/>
            <person name="Galperin M.Y."/>
            <person name="Jogler C."/>
        </authorList>
    </citation>
    <scope>NUCLEOTIDE SEQUENCE [LARGE SCALE GENOMIC DNA]</scope>
    <source>
        <strain evidence="3 4">CA54</strain>
    </source>
</reference>
<comment type="caution">
    <text evidence="3">The sequence shown here is derived from an EMBL/GenBank/DDBJ whole genome shotgun (WGS) entry which is preliminary data.</text>
</comment>
<dbReference type="AlphaFoldDB" id="A0A5C6BKY5"/>
<keyword evidence="2" id="KW-0812">Transmembrane</keyword>
<keyword evidence="2" id="KW-1133">Transmembrane helix</keyword>
<feature type="transmembrane region" description="Helical" evidence="2">
    <location>
        <begin position="171"/>
        <end position="188"/>
    </location>
</feature>